<evidence type="ECO:0000313" key="3">
    <source>
        <dbReference type="Proteomes" id="UP000176834"/>
    </source>
</evidence>
<accession>A0A1F8F645</accession>
<dbReference type="Proteomes" id="UP000176834">
    <property type="component" value="Unassembled WGS sequence"/>
</dbReference>
<protein>
    <submittedName>
        <fullName evidence="2">Uncharacterized protein</fullName>
    </submittedName>
</protein>
<dbReference type="EMBL" id="MGJN01000001">
    <property type="protein sequence ID" value="OGN07749.1"/>
    <property type="molecule type" value="Genomic_DNA"/>
</dbReference>
<keyword evidence="1" id="KW-1133">Transmembrane helix</keyword>
<feature type="transmembrane region" description="Helical" evidence="1">
    <location>
        <begin position="116"/>
        <end position="139"/>
    </location>
</feature>
<dbReference type="AlphaFoldDB" id="A0A1F8F645"/>
<keyword evidence="1" id="KW-0812">Transmembrane</keyword>
<comment type="caution">
    <text evidence="2">The sequence shown here is derived from an EMBL/GenBank/DDBJ whole genome shotgun (WGS) entry which is preliminary data.</text>
</comment>
<feature type="transmembrane region" description="Helical" evidence="1">
    <location>
        <begin position="61"/>
        <end position="80"/>
    </location>
</feature>
<keyword evidence="1" id="KW-0472">Membrane</keyword>
<reference evidence="2 3" key="1">
    <citation type="journal article" date="2016" name="Nat. Commun.">
        <title>Thousands of microbial genomes shed light on interconnected biogeochemical processes in an aquifer system.</title>
        <authorList>
            <person name="Anantharaman K."/>
            <person name="Brown C.T."/>
            <person name="Hug L.A."/>
            <person name="Sharon I."/>
            <person name="Castelle C.J."/>
            <person name="Probst A.J."/>
            <person name="Thomas B.C."/>
            <person name="Singh A."/>
            <person name="Wilkins M.J."/>
            <person name="Karaoz U."/>
            <person name="Brodie E.L."/>
            <person name="Williams K.H."/>
            <person name="Hubbard S.S."/>
            <person name="Banfield J.F."/>
        </authorList>
    </citation>
    <scope>NUCLEOTIDE SEQUENCE [LARGE SCALE GENOMIC DNA]</scope>
</reference>
<evidence type="ECO:0000256" key="1">
    <source>
        <dbReference type="SAM" id="Phobius"/>
    </source>
</evidence>
<sequence>MGPMCHLGMTSALLAGAKFSGLDVSPEIIAITTTGGVLIDSDKVFEIYDQKFKRQPPDITARVRLLHSVFAFPFGISLSYLSNSMLPFWAVLLHMLADAFIPGLKQDGRHYSTHPPLKWIMCPFPASLWYKIVPIGWPVKYPAQLNLCYKLAEPIGFVVTLIATMIFWTNS</sequence>
<organism evidence="2 3">
    <name type="scientific">Candidatus Yanofskybacteria bacterium RIFCSPHIGHO2_02_FULL_38_22b</name>
    <dbReference type="NCBI Taxonomy" id="1802673"/>
    <lineage>
        <taxon>Bacteria</taxon>
        <taxon>Candidatus Yanofskyibacteriota</taxon>
    </lineage>
</organism>
<feature type="transmembrane region" description="Helical" evidence="1">
    <location>
        <begin position="151"/>
        <end position="169"/>
    </location>
</feature>
<gene>
    <name evidence="2" type="ORF">A3B86_02620</name>
</gene>
<proteinExistence type="predicted"/>
<evidence type="ECO:0000313" key="2">
    <source>
        <dbReference type="EMBL" id="OGN07749.1"/>
    </source>
</evidence>
<name>A0A1F8F645_9BACT</name>